<sequence>MTWCERTDYTISMSVPSRNHYIGPKNQIPTCPQLDNLQKIIDQSCHIIGSICIKSIIFTNAKSTVLKLDMNSRNPKELLPCMKGLIMPVQ</sequence>
<dbReference type="Gramene" id="KRH35815">
    <property type="protein sequence ID" value="KRH35815"/>
    <property type="gene ID" value="GLYMA_10G266700"/>
</dbReference>
<reference evidence="1 2" key="1">
    <citation type="journal article" date="2010" name="Nature">
        <title>Genome sequence of the palaeopolyploid soybean.</title>
        <authorList>
            <person name="Schmutz J."/>
            <person name="Cannon S.B."/>
            <person name="Schlueter J."/>
            <person name="Ma J."/>
            <person name="Mitros T."/>
            <person name="Nelson W."/>
            <person name="Hyten D.L."/>
            <person name="Song Q."/>
            <person name="Thelen J.J."/>
            <person name="Cheng J."/>
            <person name="Xu D."/>
            <person name="Hellsten U."/>
            <person name="May G.D."/>
            <person name="Yu Y."/>
            <person name="Sakurai T."/>
            <person name="Umezawa T."/>
            <person name="Bhattacharyya M.K."/>
            <person name="Sandhu D."/>
            <person name="Valliyodan B."/>
            <person name="Lindquist E."/>
            <person name="Peto M."/>
            <person name="Grant D."/>
            <person name="Shu S."/>
            <person name="Goodstein D."/>
            <person name="Barry K."/>
            <person name="Futrell-Griggs M."/>
            <person name="Abernathy B."/>
            <person name="Du J."/>
            <person name="Tian Z."/>
            <person name="Zhu L."/>
            <person name="Gill N."/>
            <person name="Joshi T."/>
            <person name="Libault M."/>
            <person name="Sethuraman A."/>
            <person name="Zhang X.-C."/>
            <person name="Shinozaki K."/>
            <person name="Nguyen H.T."/>
            <person name="Wing R.A."/>
            <person name="Cregan P."/>
            <person name="Specht J."/>
            <person name="Grimwood J."/>
            <person name="Rokhsar D."/>
            <person name="Stacey G."/>
            <person name="Shoemaker R.C."/>
            <person name="Jackson S.A."/>
        </authorList>
    </citation>
    <scope>NUCLEOTIDE SEQUENCE</scope>
    <source>
        <strain evidence="2">cv. Williams 82</strain>
        <tissue evidence="1">Callus</tissue>
    </source>
</reference>
<proteinExistence type="predicted"/>
<dbReference type="Proteomes" id="UP000008827">
    <property type="component" value="Chromosome 10"/>
</dbReference>
<protein>
    <submittedName>
        <fullName evidence="1 2">Uncharacterized protein</fullName>
    </submittedName>
</protein>
<evidence type="ECO:0000313" key="3">
    <source>
        <dbReference type="Proteomes" id="UP000008827"/>
    </source>
</evidence>
<evidence type="ECO:0000313" key="2">
    <source>
        <dbReference type="EnsemblPlants" id="KRH35815"/>
    </source>
</evidence>
<organism evidence="1">
    <name type="scientific">Glycine max</name>
    <name type="common">Soybean</name>
    <name type="synonym">Glycine hispida</name>
    <dbReference type="NCBI Taxonomy" id="3847"/>
    <lineage>
        <taxon>Eukaryota</taxon>
        <taxon>Viridiplantae</taxon>
        <taxon>Streptophyta</taxon>
        <taxon>Embryophyta</taxon>
        <taxon>Tracheophyta</taxon>
        <taxon>Spermatophyta</taxon>
        <taxon>Magnoliopsida</taxon>
        <taxon>eudicotyledons</taxon>
        <taxon>Gunneridae</taxon>
        <taxon>Pentapetalae</taxon>
        <taxon>rosids</taxon>
        <taxon>fabids</taxon>
        <taxon>Fabales</taxon>
        <taxon>Fabaceae</taxon>
        <taxon>Papilionoideae</taxon>
        <taxon>50 kb inversion clade</taxon>
        <taxon>NPAAA clade</taxon>
        <taxon>indigoferoid/millettioid clade</taxon>
        <taxon>Phaseoleae</taxon>
        <taxon>Glycine</taxon>
        <taxon>Glycine subgen. Soja</taxon>
    </lineage>
</organism>
<dbReference type="InParanoid" id="A0A0R0HZP8"/>
<gene>
    <name evidence="1" type="ORF">GLYMA_10G266700</name>
</gene>
<name>A0A0R0HZP8_SOYBN</name>
<evidence type="ECO:0000313" key="1">
    <source>
        <dbReference type="EMBL" id="KRH35815.1"/>
    </source>
</evidence>
<accession>A0A0R0HZP8</accession>
<keyword evidence="3" id="KW-1185">Reference proteome</keyword>
<dbReference type="EMBL" id="CM000843">
    <property type="protein sequence ID" value="KRH35815.1"/>
    <property type="molecule type" value="Genomic_DNA"/>
</dbReference>
<reference evidence="1" key="3">
    <citation type="submission" date="2018-07" db="EMBL/GenBank/DDBJ databases">
        <title>WGS assembly of Glycine max.</title>
        <authorList>
            <person name="Schmutz J."/>
            <person name="Cannon S."/>
            <person name="Schlueter J."/>
            <person name="Ma J."/>
            <person name="Mitros T."/>
            <person name="Nelson W."/>
            <person name="Hyten D."/>
            <person name="Song Q."/>
            <person name="Thelen J."/>
            <person name="Cheng J."/>
            <person name="Xu D."/>
            <person name="Hellsten U."/>
            <person name="May G."/>
            <person name="Yu Y."/>
            <person name="Sakurai T."/>
            <person name="Umezawa T."/>
            <person name="Bhattacharyya M."/>
            <person name="Sandhu D."/>
            <person name="Valliyodan B."/>
            <person name="Lindquist E."/>
            <person name="Peto M."/>
            <person name="Grant D."/>
            <person name="Shu S."/>
            <person name="Goodstein D."/>
            <person name="Barry K."/>
            <person name="Futrell-Griggs M."/>
            <person name="Abernathy B."/>
            <person name="Du J."/>
            <person name="Tian Z."/>
            <person name="Zhu L."/>
            <person name="Gill N."/>
            <person name="Joshi T."/>
            <person name="Libault M."/>
            <person name="Sethuraman A."/>
            <person name="Zhang X."/>
            <person name="Shinozaki K."/>
            <person name="Nguyen H."/>
            <person name="Wing R."/>
            <person name="Cregan P."/>
            <person name="Specht J."/>
            <person name="Grimwood J."/>
            <person name="Rokhsar D."/>
            <person name="Stacey G."/>
            <person name="Shoemaker R."/>
            <person name="Jackson S."/>
        </authorList>
    </citation>
    <scope>NUCLEOTIDE SEQUENCE</scope>
    <source>
        <tissue evidence="1">Callus</tissue>
    </source>
</reference>
<reference evidence="2" key="2">
    <citation type="submission" date="2018-02" db="UniProtKB">
        <authorList>
            <consortium name="EnsemblPlants"/>
        </authorList>
    </citation>
    <scope>IDENTIFICATION</scope>
    <source>
        <strain evidence="2">Williams 82</strain>
    </source>
</reference>
<dbReference type="AlphaFoldDB" id="A0A0R0HZP8"/>
<dbReference type="EnsemblPlants" id="KRH35815">
    <property type="protein sequence ID" value="KRH35815"/>
    <property type="gene ID" value="GLYMA_10G266700"/>
</dbReference>